<evidence type="ECO:0000259" key="9">
    <source>
        <dbReference type="SMART" id="SM00560"/>
    </source>
</evidence>
<feature type="domain" description="LamG-like jellyroll fold" evidence="9">
    <location>
        <begin position="202"/>
        <end position="340"/>
    </location>
</feature>
<dbReference type="InterPro" id="IPR016286">
    <property type="entry name" value="FUC_metazoa-typ"/>
</dbReference>
<keyword evidence="5" id="KW-0378">Hydrolase</keyword>
<evidence type="ECO:0000256" key="4">
    <source>
        <dbReference type="ARBA" id="ARBA00022729"/>
    </source>
</evidence>
<name>A0ABR1V7B6_9PEZI</name>
<dbReference type="Pfam" id="PF01120">
    <property type="entry name" value="Alpha_L_fucos"/>
    <property type="match status" value="1"/>
</dbReference>
<keyword evidence="6" id="KW-1015">Disulfide bond</keyword>
<dbReference type="SMART" id="SM00560">
    <property type="entry name" value="LamGL"/>
    <property type="match status" value="1"/>
</dbReference>
<evidence type="ECO:0000256" key="1">
    <source>
        <dbReference type="ARBA" id="ARBA00004071"/>
    </source>
</evidence>
<dbReference type="EC" id="3.2.1.51" evidence="3"/>
<evidence type="ECO:0000313" key="10">
    <source>
        <dbReference type="EMBL" id="KAK8065883.1"/>
    </source>
</evidence>
<gene>
    <name evidence="10" type="ORF">PG997_012630</name>
</gene>
<reference evidence="10 11" key="1">
    <citation type="submission" date="2023-01" db="EMBL/GenBank/DDBJ databases">
        <title>Analysis of 21 Apiospora genomes using comparative genomics revels a genus with tremendous synthesis potential of carbohydrate active enzymes and secondary metabolites.</title>
        <authorList>
            <person name="Sorensen T."/>
        </authorList>
    </citation>
    <scope>NUCLEOTIDE SEQUENCE [LARGE SCALE GENOMIC DNA]</scope>
    <source>
        <strain evidence="10 11">CBS 114990</strain>
    </source>
</reference>
<dbReference type="Pfam" id="PF20736">
    <property type="entry name" value="Glyco_hydro127M"/>
    <property type="match status" value="1"/>
</dbReference>
<evidence type="ECO:0000256" key="2">
    <source>
        <dbReference type="ARBA" id="ARBA00007951"/>
    </source>
</evidence>
<dbReference type="InterPro" id="IPR000933">
    <property type="entry name" value="Glyco_hydro_29"/>
</dbReference>
<dbReference type="SUPFAM" id="SSF51445">
    <property type="entry name" value="(Trans)glycosidases"/>
    <property type="match status" value="1"/>
</dbReference>
<comment type="function">
    <text evidence="1">Alpha-L-fucosidase is responsible for hydrolyzing the alpha-1,6-linked fucose joined to the reducing-end N-acetylglucosamine of the carbohydrate moieties of glycoproteins.</text>
</comment>
<comment type="caution">
    <text evidence="10">The sequence shown here is derived from an EMBL/GenBank/DDBJ whole genome shotgun (WGS) entry which is preliminary data.</text>
</comment>
<proteinExistence type="inferred from homology"/>
<evidence type="ECO:0000256" key="6">
    <source>
        <dbReference type="ARBA" id="ARBA00023157"/>
    </source>
</evidence>
<dbReference type="PANTHER" id="PTHR31151:SF0">
    <property type="entry name" value="PROLINE-TRNA LIGASE (DUF1680)"/>
    <property type="match status" value="1"/>
</dbReference>
<dbReference type="EMBL" id="JAQQWN010000009">
    <property type="protein sequence ID" value="KAK8065883.1"/>
    <property type="molecule type" value="Genomic_DNA"/>
</dbReference>
<keyword evidence="11" id="KW-1185">Reference proteome</keyword>
<evidence type="ECO:0000313" key="11">
    <source>
        <dbReference type="Proteomes" id="UP001433268"/>
    </source>
</evidence>
<evidence type="ECO:0000256" key="8">
    <source>
        <dbReference type="SAM" id="MobiDB-lite"/>
    </source>
</evidence>
<dbReference type="PANTHER" id="PTHR31151">
    <property type="entry name" value="PROLINE-TRNA LIGASE (DUF1680)"/>
    <property type="match status" value="1"/>
</dbReference>
<dbReference type="InterPro" id="IPR017853">
    <property type="entry name" value="GH"/>
</dbReference>
<dbReference type="SMART" id="SM00812">
    <property type="entry name" value="Alpha_L_fucos"/>
    <property type="match status" value="1"/>
</dbReference>
<keyword evidence="7" id="KW-0326">Glycosidase</keyword>
<dbReference type="GeneID" id="92050004"/>
<sequence>MARCTTSLFSPRRLLRIIGITAIAGAAHTLADVPADPGPGGTAPVRPFRLDQVHLGDGLLQEKRDRMKEFLREYDERRFLVLFNNQAGRPNPGGVEVPGGWEDGGLLSGHWTGHYMTALSQAYADQGEDVFKTKLDWMVKELAACQDAITSRMDGDGSGGQQPGNDTSVGRVSGKFGNALQLNQGDQEQYVTLPQETINQLRDFTIATWVNLASDQTWTRLFDFGKDTSVNMFLTPRADTSQHAPRFAITTAGSGQEQQINGKTALPVNEWVHIAVVLEGTTGTLYIDGQVAGTNTGMTLNPTSLDNPGNRWIGRSQYGDAPLKATIDEFHVFSRALSAAEIQSLQASAAGSTDGGNIAWYKFDEKNGTSLKDSSPNGRDAGIVSDAGSDTVDWVPTHPGYVGALPEDTVLRLGPPRWAIYGGDAATNTWAPWYTLHKIMRGLLDAYYNTNNSQALDVVVKMADWAHLALAIGDKNQPGYKGNLTRNDLNYMWDLYIAGEFGGANEVFPEIYELTGDARHLETAMAFDNRASLFGAAVEDRDILVLTHDHNPGPRRTDRLHANTHVPQFIGYLRIFEQNGNQDYFDAAKNFYGWIVPHREFAHGGTGGNYPGSNDNAEMFQNRDNIAHAIAGNGAETCTTYNMLKLARNLFLHEHNATYMDNYERGLFNMITGSRADTGSTADPQLTYFQPLTPGSTRDYGNTGTCCGGTGMESHTKYQETVYLRSADGSALWVNLYVPSALTWEEKGFEVKQETAFPRGDTTKLTITGHGPLDIKLRVPAWTQGGVKVTVNGEEDEQIPEPGTYLTLSRTWGTGDTIEMQMPFSIRIERALDRPDTQAIMWGPVHLQTVGRPPAIGGSNSGYWELSLYRYLKLDGDYSRAAVAPTGSKTAAGDPLFRVQAGGNNNKDLTVRPYYISDTQPISSYFRRVEPLVVFGVLDTGVANRKRNDGLPRYDVPSVPLDLGPFYSNKAFGTYPEEAAFDALNQSYPSPNLGNPFYTSKETGIVYSFPGYTGTGKPDNVICSGQTIPVPPGSYFSASFLVAADVDQETVAANVIFNYEDDSTSTYELRALNFYEYLTINRGEIVFPSRFTSNGTNFNTSHIFERTAALSAGKTLSSITLPTTTNATAVRQHIFAISLWQGASLGVQSVRPTQKWLENGAQVVEITVNNAGTECVTGNEKVLFLEGPGFRTASPGRLKRLCPGDQKVVAIGVEGSSNGSTAADVVIDDGKSQSRVPFNGLSIGLTEWTTDLNNMARHESPDWFDDANFGIFIHWGPYSVTGWGNSSPYESYAEWFWWYSTHHPEADKSDFYEYRLRTYGPDWVYDDTFPDFNASKFDPKMWVDLFAEAGAKYFVFTSKHHDGFALFDSGAVSNRTSLQYGPKRDLLGELFEASETYQPALKRGGLATNPYTGDKEPYTGYVPVEDFVADLILPQMETLAYKYNTDIMWCDTGAANATAEFAARWWNTARRQGRQVAINSRCGVAQAADFDTPEYETFSGAQHRKWESNRGMDPYSYGYNAATPDAAYMNASTIVRTLVDMVAKNGNLLLDIGPRADGSIVQAEVDNLREAGRWIRAHGEAVFNTTYWFVQSEVAGEEGPGIRFTQTDRFSESSRTRSSGDHARYTRLFSP</sequence>
<dbReference type="Pfam" id="PF13385">
    <property type="entry name" value="Laminin_G_3"/>
    <property type="match status" value="1"/>
</dbReference>
<dbReference type="SUPFAM" id="SSF49899">
    <property type="entry name" value="Concanavalin A-like lectins/glucanases"/>
    <property type="match status" value="1"/>
</dbReference>
<accession>A0ABR1V7B6</accession>
<dbReference type="Gene3D" id="3.20.20.80">
    <property type="entry name" value="Glycosidases"/>
    <property type="match status" value="1"/>
</dbReference>
<dbReference type="Proteomes" id="UP001433268">
    <property type="component" value="Unassembled WGS sequence"/>
</dbReference>
<dbReference type="InterPro" id="IPR012878">
    <property type="entry name" value="Beta-AFase-like_GH127_cat"/>
</dbReference>
<organism evidence="10 11">
    <name type="scientific">Apiospora hydei</name>
    <dbReference type="NCBI Taxonomy" id="1337664"/>
    <lineage>
        <taxon>Eukaryota</taxon>
        <taxon>Fungi</taxon>
        <taxon>Dikarya</taxon>
        <taxon>Ascomycota</taxon>
        <taxon>Pezizomycotina</taxon>
        <taxon>Sordariomycetes</taxon>
        <taxon>Xylariomycetidae</taxon>
        <taxon>Amphisphaeriales</taxon>
        <taxon>Apiosporaceae</taxon>
        <taxon>Apiospora</taxon>
    </lineage>
</organism>
<evidence type="ECO:0000256" key="5">
    <source>
        <dbReference type="ARBA" id="ARBA00022801"/>
    </source>
</evidence>
<evidence type="ECO:0000256" key="7">
    <source>
        <dbReference type="ARBA" id="ARBA00023295"/>
    </source>
</evidence>
<dbReference type="SUPFAM" id="SSF48208">
    <property type="entry name" value="Six-hairpin glycosidases"/>
    <property type="match status" value="1"/>
</dbReference>
<dbReference type="Gene3D" id="2.60.120.200">
    <property type="match status" value="1"/>
</dbReference>
<keyword evidence="4" id="KW-0732">Signal</keyword>
<comment type="similarity">
    <text evidence="2">Belongs to the glycosyl hydrolase 29 family.</text>
</comment>
<dbReference type="InterPro" id="IPR049046">
    <property type="entry name" value="Beta-AFase-like_GH127_middle"/>
</dbReference>
<dbReference type="RefSeq" id="XP_066662636.1">
    <property type="nucleotide sequence ID" value="XM_066816944.1"/>
</dbReference>
<dbReference type="PRINTS" id="PR00741">
    <property type="entry name" value="GLHYDRLASE29"/>
</dbReference>
<dbReference type="InterPro" id="IPR013320">
    <property type="entry name" value="ConA-like_dom_sf"/>
</dbReference>
<dbReference type="Pfam" id="PF07944">
    <property type="entry name" value="Beta-AFase-like_GH127_cat"/>
    <property type="match status" value="2"/>
</dbReference>
<feature type="region of interest" description="Disordered" evidence="8">
    <location>
        <begin position="153"/>
        <end position="173"/>
    </location>
</feature>
<protein>
    <recommendedName>
        <fullName evidence="3">alpha-L-fucosidase</fullName>
        <ecNumber evidence="3">3.2.1.51</ecNumber>
    </recommendedName>
</protein>
<dbReference type="InterPro" id="IPR057739">
    <property type="entry name" value="Glyco_hydro_29_N"/>
</dbReference>
<evidence type="ECO:0000256" key="3">
    <source>
        <dbReference type="ARBA" id="ARBA00012662"/>
    </source>
</evidence>
<dbReference type="InterPro" id="IPR008928">
    <property type="entry name" value="6-hairpin_glycosidase_sf"/>
</dbReference>
<dbReference type="InterPro" id="IPR006558">
    <property type="entry name" value="LamG-like"/>
</dbReference>